<reference evidence="1" key="1">
    <citation type="submission" date="2020-01" db="EMBL/GenBank/DDBJ databases">
        <authorList>
            <consortium name="DOE Joint Genome Institute"/>
            <person name="Haridas S."/>
            <person name="Albert R."/>
            <person name="Binder M."/>
            <person name="Bloem J."/>
            <person name="Labutti K."/>
            <person name="Salamov A."/>
            <person name="Andreopoulos B."/>
            <person name="Baker S.E."/>
            <person name="Barry K."/>
            <person name="Bills G."/>
            <person name="Bluhm B.H."/>
            <person name="Cannon C."/>
            <person name="Castanera R."/>
            <person name="Culley D.E."/>
            <person name="Daum C."/>
            <person name="Ezra D."/>
            <person name="Gonzalez J.B."/>
            <person name="Henrissat B."/>
            <person name="Kuo A."/>
            <person name="Liang C."/>
            <person name="Lipzen A."/>
            <person name="Lutzoni F."/>
            <person name="Magnuson J."/>
            <person name="Mondo S."/>
            <person name="Nolan M."/>
            <person name="Ohm R."/>
            <person name="Pangilinan J."/>
            <person name="Park H.-J."/>
            <person name="Ramirez L."/>
            <person name="Alfaro M."/>
            <person name="Sun H."/>
            <person name="Tritt A."/>
            <person name="Yoshinaga Y."/>
            <person name="Zwiers L.-H."/>
            <person name="Turgeon B.G."/>
            <person name="Goodwin S.B."/>
            <person name="Spatafora J.W."/>
            <person name="Crous P.W."/>
            <person name="Grigoriev I.V."/>
        </authorList>
    </citation>
    <scope>NUCLEOTIDE SEQUENCE</scope>
    <source>
        <strain evidence="1">IPT5</strain>
    </source>
</reference>
<protein>
    <submittedName>
        <fullName evidence="1">Uncharacterized protein</fullName>
    </submittedName>
</protein>
<dbReference type="AlphaFoldDB" id="A0A6A7B9A1"/>
<dbReference type="Proteomes" id="UP000799423">
    <property type="component" value="Unassembled WGS sequence"/>
</dbReference>
<gene>
    <name evidence="1" type="ORF">T440DRAFT_370642</name>
</gene>
<name>A0A6A7B9A1_9PLEO</name>
<evidence type="ECO:0000313" key="2">
    <source>
        <dbReference type="Proteomes" id="UP000799423"/>
    </source>
</evidence>
<evidence type="ECO:0000313" key="1">
    <source>
        <dbReference type="EMBL" id="KAF2851792.1"/>
    </source>
</evidence>
<organism evidence="1 2">
    <name type="scientific">Plenodomus tracheiphilus IPT5</name>
    <dbReference type="NCBI Taxonomy" id="1408161"/>
    <lineage>
        <taxon>Eukaryota</taxon>
        <taxon>Fungi</taxon>
        <taxon>Dikarya</taxon>
        <taxon>Ascomycota</taxon>
        <taxon>Pezizomycotina</taxon>
        <taxon>Dothideomycetes</taxon>
        <taxon>Pleosporomycetidae</taxon>
        <taxon>Pleosporales</taxon>
        <taxon>Pleosporineae</taxon>
        <taxon>Leptosphaeriaceae</taxon>
        <taxon>Plenodomus</taxon>
    </lineage>
</organism>
<accession>A0A6A7B9A1</accession>
<keyword evidence="2" id="KW-1185">Reference proteome</keyword>
<proteinExistence type="predicted"/>
<sequence>RTNRRTHHTHAPIIPGNPEHYIAIIRHGDGTQEVVSEGLETLPGWGPRTGPPTPTYEDARRAGYEFGVREVISGGECEDGYMHHGRNGFIDGAFSRAVEGYDDGGNTGWGRGYVGGIQDGYADYSDACGDDGFAGYDEYPGGHYGYSDYAGGHYGYDAFPNYGFNDVGGGGYGYGEYMGGGYGYGDYLGGYGGYGGYGY</sequence>
<dbReference type="OrthoDB" id="10623625at2759"/>
<feature type="non-terminal residue" evidence="1">
    <location>
        <position position="1"/>
    </location>
</feature>
<dbReference type="EMBL" id="MU006301">
    <property type="protein sequence ID" value="KAF2851792.1"/>
    <property type="molecule type" value="Genomic_DNA"/>
</dbReference>
<feature type="non-terminal residue" evidence="1">
    <location>
        <position position="199"/>
    </location>
</feature>